<dbReference type="EMBL" id="LR796238">
    <property type="protein sequence ID" value="CAB4130465.1"/>
    <property type="molecule type" value="Genomic_DNA"/>
</dbReference>
<evidence type="ECO:0000259" key="1">
    <source>
        <dbReference type="Pfam" id="PF14301"/>
    </source>
</evidence>
<accession>A0A6J5L8X6</accession>
<sequence length="197" mass="20833">MITQLYFFDASGKCVRKYTCSPEMAQARVEQEKPVASIISDQSIDPRNARLVAGLLLDLPQPSPLHTWDGSEWQPPAAPAALAAAKAVKITAIKAERSAAEFAPLVWKGSTFDADADAQRRILIAMTYALSVASAKPPITLAVDWILADGTTRTMSGDDLIAIGSALALRQNTIATTAKARKNAVGAATTPEQVTGA</sequence>
<proteinExistence type="predicted"/>
<name>A0A6J5L8X6_9CAUD</name>
<reference evidence="2" key="1">
    <citation type="submission" date="2020-04" db="EMBL/GenBank/DDBJ databases">
        <authorList>
            <person name="Chiriac C."/>
            <person name="Salcher M."/>
            <person name="Ghai R."/>
            <person name="Kavagutti S V."/>
        </authorList>
    </citation>
    <scope>NUCLEOTIDE SEQUENCE</scope>
</reference>
<dbReference type="Pfam" id="PF14301">
    <property type="entry name" value="DUF4376"/>
    <property type="match status" value="1"/>
</dbReference>
<feature type="domain" description="DUF4376" evidence="1">
    <location>
        <begin position="84"/>
        <end position="194"/>
    </location>
</feature>
<dbReference type="InterPro" id="IPR025484">
    <property type="entry name" value="DUF4376"/>
</dbReference>
<organism evidence="2">
    <name type="scientific">uncultured Caudovirales phage</name>
    <dbReference type="NCBI Taxonomy" id="2100421"/>
    <lineage>
        <taxon>Viruses</taxon>
        <taxon>Duplodnaviria</taxon>
        <taxon>Heunggongvirae</taxon>
        <taxon>Uroviricota</taxon>
        <taxon>Caudoviricetes</taxon>
        <taxon>Peduoviridae</taxon>
        <taxon>Maltschvirus</taxon>
        <taxon>Maltschvirus maltsch</taxon>
    </lineage>
</organism>
<gene>
    <name evidence="2" type="ORF">UFOVP119_89</name>
</gene>
<protein>
    <recommendedName>
        <fullName evidence="1">DUF4376 domain-containing protein</fullName>
    </recommendedName>
</protein>
<evidence type="ECO:0000313" key="2">
    <source>
        <dbReference type="EMBL" id="CAB4130465.1"/>
    </source>
</evidence>